<accession>A0A2R5G682</accession>
<gene>
    <name evidence="1" type="ORF">FCC1311_027212</name>
</gene>
<evidence type="ECO:0000313" key="1">
    <source>
        <dbReference type="EMBL" id="GBG26500.1"/>
    </source>
</evidence>
<dbReference type="Proteomes" id="UP000241890">
    <property type="component" value="Unassembled WGS sequence"/>
</dbReference>
<keyword evidence="2" id="KW-1185">Reference proteome</keyword>
<sequence length="153" mass="17026">MGVVECNTNGEKPSRKLVEANAAVFDNGTLDLDAWHERMQAGRSWALTNDAGFLAAHERIEDDGTCVINIWIMGVRKEARGSGAFRELVGALLAEIARTRGLWQFANTQLTMTTRPEKFAKMFAILRAAGARRCDTPEDEHAGKARFRILYQS</sequence>
<dbReference type="Gene3D" id="3.40.630.30">
    <property type="match status" value="1"/>
</dbReference>
<dbReference type="InParanoid" id="A0A2R5G682"/>
<proteinExistence type="predicted"/>
<name>A0A2R5G682_9STRA</name>
<comment type="caution">
    <text evidence="1">The sequence shown here is derived from an EMBL/GenBank/DDBJ whole genome shotgun (WGS) entry which is preliminary data.</text>
</comment>
<organism evidence="1 2">
    <name type="scientific">Hondaea fermentalgiana</name>
    <dbReference type="NCBI Taxonomy" id="2315210"/>
    <lineage>
        <taxon>Eukaryota</taxon>
        <taxon>Sar</taxon>
        <taxon>Stramenopiles</taxon>
        <taxon>Bigyra</taxon>
        <taxon>Labyrinthulomycetes</taxon>
        <taxon>Thraustochytrida</taxon>
        <taxon>Thraustochytriidae</taxon>
        <taxon>Hondaea</taxon>
    </lineage>
</organism>
<dbReference type="AlphaFoldDB" id="A0A2R5G682"/>
<dbReference type="InterPro" id="IPR016181">
    <property type="entry name" value="Acyl_CoA_acyltransferase"/>
</dbReference>
<reference evidence="1 2" key="1">
    <citation type="submission" date="2017-12" db="EMBL/GenBank/DDBJ databases">
        <title>Sequencing, de novo assembly and annotation of complete genome of a new Thraustochytrid species, strain FCC1311.</title>
        <authorList>
            <person name="Sedici K."/>
            <person name="Godart F."/>
            <person name="Aiese Cigliano R."/>
            <person name="Sanseverino W."/>
            <person name="Barakat M."/>
            <person name="Ortet P."/>
            <person name="Marechal E."/>
            <person name="Cagnac O."/>
            <person name="Amato A."/>
        </authorList>
    </citation>
    <scope>NUCLEOTIDE SEQUENCE [LARGE SCALE GENOMIC DNA]</scope>
</reference>
<evidence type="ECO:0000313" key="2">
    <source>
        <dbReference type="Proteomes" id="UP000241890"/>
    </source>
</evidence>
<dbReference type="EMBL" id="BEYU01000021">
    <property type="protein sequence ID" value="GBG26500.1"/>
    <property type="molecule type" value="Genomic_DNA"/>
</dbReference>
<dbReference type="SUPFAM" id="SSF55729">
    <property type="entry name" value="Acyl-CoA N-acyltransferases (Nat)"/>
    <property type="match status" value="1"/>
</dbReference>
<protein>
    <recommendedName>
        <fullName evidence="3">N-acetyltransferase domain-containing protein</fullName>
    </recommendedName>
</protein>
<evidence type="ECO:0008006" key="3">
    <source>
        <dbReference type="Google" id="ProtNLM"/>
    </source>
</evidence>